<feature type="compositionally biased region" description="Polar residues" evidence="1">
    <location>
        <begin position="333"/>
        <end position="348"/>
    </location>
</feature>
<evidence type="ECO:0000313" key="3">
    <source>
        <dbReference type="EMBL" id="CAE6435343.1"/>
    </source>
</evidence>
<feature type="region of interest" description="Disordered" evidence="1">
    <location>
        <begin position="222"/>
        <end position="264"/>
    </location>
</feature>
<dbReference type="Proteomes" id="UP000663853">
    <property type="component" value="Unassembled WGS sequence"/>
</dbReference>
<comment type="caution">
    <text evidence="3">The sequence shown here is derived from an EMBL/GenBank/DDBJ whole genome shotgun (WGS) entry which is preliminary data.</text>
</comment>
<accession>A0A8H2XU52</accession>
<feature type="compositionally biased region" description="Basic and acidic residues" evidence="1">
    <location>
        <begin position="484"/>
        <end position="524"/>
    </location>
</feature>
<dbReference type="AlphaFoldDB" id="A0A8H2XU52"/>
<evidence type="ECO:0008006" key="5">
    <source>
        <dbReference type="Google" id="ProtNLM"/>
    </source>
</evidence>
<feature type="compositionally biased region" description="Low complexity" evidence="1">
    <location>
        <begin position="223"/>
        <end position="232"/>
    </location>
</feature>
<proteinExistence type="predicted"/>
<keyword evidence="2" id="KW-0472">Membrane</keyword>
<gene>
    <name evidence="3" type="ORF">RDB_LOCUS29391</name>
</gene>
<feature type="region of interest" description="Disordered" evidence="1">
    <location>
        <begin position="391"/>
        <end position="539"/>
    </location>
</feature>
<feature type="compositionally biased region" description="Polar residues" evidence="1">
    <location>
        <begin position="255"/>
        <end position="264"/>
    </location>
</feature>
<evidence type="ECO:0000256" key="1">
    <source>
        <dbReference type="SAM" id="MobiDB-lite"/>
    </source>
</evidence>
<feature type="compositionally biased region" description="Low complexity" evidence="1">
    <location>
        <begin position="320"/>
        <end position="332"/>
    </location>
</feature>
<evidence type="ECO:0000313" key="4">
    <source>
        <dbReference type="Proteomes" id="UP000663853"/>
    </source>
</evidence>
<reference evidence="3" key="1">
    <citation type="submission" date="2021-01" db="EMBL/GenBank/DDBJ databases">
        <authorList>
            <person name="Kaushik A."/>
        </authorList>
    </citation>
    <scope>NUCLEOTIDE SEQUENCE</scope>
    <source>
        <strain evidence="3">AG6-10EEA</strain>
    </source>
</reference>
<dbReference type="EMBL" id="CAJMXA010000555">
    <property type="protein sequence ID" value="CAE6435343.1"/>
    <property type="molecule type" value="Genomic_DNA"/>
</dbReference>
<sequence>MLLLDCDVCSCFCVLGVPDESTAKSTVEHIRDVVVGVSGGYATEWESACGRHFPFALYPSPDLGSHTPDWNTLASCLNQSSAQLAVGITSSSPTPSTTPSPTLTVQPTYTPKPTNPPYAPIAVCSVIALGLLLGMAAWFYRRRNRVAPASRPPPDFEIDGAGLPTHSQSPHLAHFAYSSSLDHPRPASWTWWKSLGRSQTRHPTSDPSKIDAWRYPFDYEPVSTGPSSGSSSQRYDDPFRPRRNSAVDSVGVRGQHSSGTLGQRYSSTQNLVHGRATPSPVPNSGSTPVQTYPALPPGINVNHTSSFVYGSPQPPTYGQTIPYTYPYTQPTPAFQNYQPVPSSSTASPRSPHHARQPRRSADQMVMIPIEQMSPVQIEQLRLQFPDLRIKRKRRRRRDEPETDREDRGQVGTEASRRRPRSMSVPAVVQVEDQGPRNAVELREKYEHRRRSRSGGGEGIMTITTRRASVVVQGGQVVLRQGSADGRRESGSEDRRRPSGDGRRESWEDGRSRVRGPRERERGRAQDGGVSLMGGPPRRA</sequence>
<protein>
    <recommendedName>
        <fullName evidence="5">Transmembrane protein</fullName>
    </recommendedName>
</protein>
<evidence type="ECO:0000256" key="2">
    <source>
        <dbReference type="SAM" id="Phobius"/>
    </source>
</evidence>
<feature type="transmembrane region" description="Helical" evidence="2">
    <location>
        <begin position="118"/>
        <end position="140"/>
    </location>
</feature>
<name>A0A8H2XU52_9AGAM</name>
<keyword evidence="2" id="KW-1133">Transmembrane helix</keyword>
<feature type="region of interest" description="Disordered" evidence="1">
    <location>
        <begin position="320"/>
        <end position="360"/>
    </location>
</feature>
<organism evidence="3 4">
    <name type="scientific">Rhizoctonia solani</name>
    <dbReference type="NCBI Taxonomy" id="456999"/>
    <lineage>
        <taxon>Eukaryota</taxon>
        <taxon>Fungi</taxon>
        <taxon>Dikarya</taxon>
        <taxon>Basidiomycota</taxon>
        <taxon>Agaricomycotina</taxon>
        <taxon>Agaricomycetes</taxon>
        <taxon>Cantharellales</taxon>
        <taxon>Ceratobasidiaceae</taxon>
        <taxon>Rhizoctonia</taxon>
    </lineage>
</organism>
<keyword evidence="2" id="KW-0812">Transmembrane</keyword>